<feature type="coiled-coil region" evidence="9">
    <location>
        <begin position="470"/>
        <end position="500"/>
    </location>
</feature>
<evidence type="ECO:0000256" key="1">
    <source>
        <dbReference type="ARBA" id="ARBA00022670"/>
    </source>
</evidence>
<dbReference type="PANTHER" id="PTHR22726:SF1">
    <property type="entry name" value="METALLOENDOPEPTIDASE OMA1, MITOCHONDRIAL"/>
    <property type="match status" value="1"/>
</dbReference>
<dbReference type="SMART" id="SM00028">
    <property type="entry name" value="TPR"/>
    <property type="match status" value="4"/>
</dbReference>
<keyword evidence="10" id="KW-1133">Transmembrane helix</keyword>
<dbReference type="InterPro" id="IPR001915">
    <property type="entry name" value="Peptidase_M48"/>
</dbReference>
<dbReference type="PANTHER" id="PTHR22726">
    <property type="entry name" value="METALLOENDOPEPTIDASE OMA1"/>
    <property type="match status" value="1"/>
</dbReference>
<gene>
    <name evidence="12" type="ORF">Q4521_19420</name>
</gene>
<protein>
    <recommendedName>
        <fullName evidence="7">Putative beta-barrel assembly-enhancing protease</fullName>
        <ecNumber evidence="7">3.4.-.-</ecNumber>
    </recommendedName>
</protein>
<reference evidence="12" key="1">
    <citation type="submission" date="2023-07" db="EMBL/GenBank/DDBJ databases">
        <title>Genome content predicts the carbon catabolic preferences of heterotrophic bacteria.</title>
        <authorList>
            <person name="Gralka M."/>
        </authorList>
    </citation>
    <scope>NUCLEOTIDE SEQUENCE</scope>
    <source>
        <strain evidence="12">I3M17_2</strain>
    </source>
</reference>
<feature type="domain" description="Peptidase M48" evidence="11">
    <location>
        <begin position="111"/>
        <end position="278"/>
    </location>
</feature>
<feature type="transmembrane region" description="Helical" evidence="10">
    <location>
        <begin position="20"/>
        <end position="43"/>
    </location>
</feature>
<comment type="similarity">
    <text evidence="7">Belongs to the peptidase M48 family. BepA subfamily.</text>
</comment>
<evidence type="ECO:0000256" key="2">
    <source>
        <dbReference type="ARBA" id="ARBA00022723"/>
    </source>
</evidence>
<comment type="subcellular location">
    <subcellularLocation>
        <location evidence="7">Periplasm</location>
    </subcellularLocation>
</comment>
<evidence type="ECO:0000256" key="7">
    <source>
        <dbReference type="HAMAP-Rule" id="MF_00997"/>
    </source>
</evidence>
<dbReference type="CDD" id="cd07324">
    <property type="entry name" value="M48C_Oma1-like"/>
    <property type="match status" value="1"/>
</dbReference>
<dbReference type="AlphaFoldDB" id="A0AAW7XAI0"/>
<keyword evidence="5 7" id="KW-0862">Zinc</keyword>
<dbReference type="HAMAP" id="MF_00997">
    <property type="entry name" value="Protease_BepA"/>
    <property type="match status" value="1"/>
</dbReference>
<keyword evidence="4 7" id="KW-0378">Hydrolase</keyword>
<dbReference type="GO" id="GO:0004222">
    <property type="term" value="F:metalloendopeptidase activity"/>
    <property type="evidence" value="ECO:0007669"/>
    <property type="project" value="InterPro"/>
</dbReference>
<accession>A0AAW7XAI0</accession>
<keyword evidence="10" id="KW-0472">Membrane</keyword>
<dbReference type="PROSITE" id="PS50005">
    <property type="entry name" value="TPR"/>
    <property type="match status" value="1"/>
</dbReference>
<dbReference type="EMBL" id="JAUOPB010000016">
    <property type="protein sequence ID" value="MDO6424668.1"/>
    <property type="molecule type" value="Genomic_DNA"/>
</dbReference>
<keyword evidence="6 7" id="KW-0482">Metalloprotease</keyword>
<comment type="cofactor">
    <cofactor evidence="7">
        <name>Zn(2+)</name>
        <dbReference type="ChEBI" id="CHEBI:29105"/>
    </cofactor>
    <text evidence="7">Binds 1 zinc ion per subunit.</text>
</comment>
<evidence type="ECO:0000256" key="4">
    <source>
        <dbReference type="ARBA" id="ARBA00022801"/>
    </source>
</evidence>
<evidence type="ECO:0000256" key="8">
    <source>
        <dbReference type="PROSITE-ProRule" id="PRU00339"/>
    </source>
</evidence>
<feature type="active site" evidence="7">
    <location>
        <position position="156"/>
    </location>
</feature>
<evidence type="ECO:0000313" key="12">
    <source>
        <dbReference type="EMBL" id="MDO6424668.1"/>
    </source>
</evidence>
<dbReference type="Pfam" id="PF14559">
    <property type="entry name" value="TPR_19"/>
    <property type="match status" value="1"/>
</dbReference>
<feature type="binding site" evidence="7">
    <location>
        <position position="155"/>
    </location>
    <ligand>
        <name>Zn(2+)</name>
        <dbReference type="ChEBI" id="CHEBI:29105"/>
        <note>catalytic</note>
    </ligand>
</feature>
<evidence type="ECO:0000313" key="13">
    <source>
        <dbReference type="Proteomes" id="UP001169760"/>
    </source>
</evidence>
<dbReference type="Proteomes" id="UP001169760">
    <property type="component" value="Unassembled WGS sequence"/>
</dbReference>
<evidence type="ECO:0000259" key="11">
    <source>
        <dbReference type="Pfam" id="PF01435"/>
    </source>
</evidence>
<evidence type="ECO:0000256" key="10">
    <source>
        <dbReference type="SAM" id="Phobius"/>
    </source>
</evidence>
<dbReference type="InterPro" id="IPR030873">
    <property type="entry name" value="Protease_BepA"/>
</dbReference>
<feature type="repeat" description="TPR" evidence="8">
    <location>
        <begin position="362"/>
        <end position="395"/>
    </location>
</feature>
<comment type="caution">
    <text evidence="12">The sequence shown here is derived from an EMBL/GenBank/DDBJ whole genome shotgun (WGS) entry which is preliminary data.</text>
</comment>
<evidence type="ECO:0000256" key="9">
    <source>
        <dbReference type="SAM" id="Coils"/>
    </source>
</evidence>
<organism evidence="12 13">
    <name type="scientific">Saccharophagus degradans</name>
    <dbReference type="NCBI Taxonomy" id="86304"/>
    <lineage>
        <taxon>Bacteria</taxon>
        <taxon>Pseudomonadati</taxon>
        <taxon>Pseudomonadota</taxon>
        <taxon>Gammaproteobacteria</taxon>
        <taxon>Cellvibrionales</taxon>
        <taxon>Cellvibrionaceae</taxon>
        <taxon>Saccharophagus</taxon>
    </lineage>
</organism>
<name>A0AAW7XAI0_9GAMM</name>
<comment type="function">
    <text evidence="7">Functions as both a chaperone and a metalloprotease. Maintains the integrity of the outer membrane by promoting either the assembly or the elimination of outer membrane proteins, depending on their folding state.</text>
</comment>
<evidence type="ECO:0000256" key="5">
    <source>
        <dbReference type="ARBA" id="ARBA00022833"/>
    </source>
</evidence>
<keyword evidence="2 7" id="KW-0479">Metal-binding</keyword>
<feature type="binding site" evidence="7">
    <location>
        <position position="159"/>
    </location>
    <ligand>
        <name>Zn(2+)</name>
        <dbReference type="ChEBI" id="CHEBI:29105"/>
        <note>catalytic</note>
    </ligand>
</feature>
<dbReference type="InterPro" id="IPR019734">
    <property type="entry name" value="TPR_rpt"/>
</dbReference>
<keyword evidence="8" id="KW-0802">TPR repeat</keyword>
<keyword evidence="3 7" id="KW-0732">Signal</keyword>
<keyword evidence="10" id="KW-0812">Transmembrane</keyword>
<keyword evidence="9" id="KW-0175">Coiled coil</keyword>
<feature type="active site" description="Proton donor" evidence="7">
    <location>
        <position position="225"/>
    </location>
</feature>
<dbReference type="EC" id="3.4.-.-" evidence="7"/>
<feature type="binding site" evidence="7">
    <location>
        <position position="221"/>
    </location>
    <ligand>
        <name>Zn(2+)</name>
        <dbReference type="ChEBI" id="CHEBI:29105"/>
        <note>catalytic</note>
    </ligand>
</feature>
<dbReference type="Pfam" id="PF01435">
    <property type="entry name" value="Peptidase_M48"/>
    <property type="match status" value="1"/>
</dbReference>
<dbReference type="GO" id="GO:0051603">
    <property type="term" value="P:proteolysis involved in protein catabolic process"/>
    <property type="evidence" value="ECO:0007669"/>
    <property type="project" value="TreeGrafter"/>
</dbReference>
<dbReference type="RefSeq" id="WP_216065761.1">
    <property type="nucleotide sequence ID" value="NZ_JAHKPP010000050.1"/>
</dbReference>
<dbReference type="InterPro" id="IPR051156">
    <property type="entry name" value="Mito/Outer_Membr_Metalloprot"/>
</dbReference>
<evidence type="ECO:0000256" key="3">
    <source>
        <dbReference type="ARBA" id="ARBA00022729"/>
    </source>
</evidence>
<keyword evidence="1 7" id="KW-0645">Protease</keyword>
<dbReference type="GO" id="GO:0042597">
    <property type="term" value="C:periplasmic space"/>
    <property type="evidence" value="ECO:0007669"/>
    <property type="project" value="UniProtKB-SubCell"/>
</dbReference>
<dbReference type="GO" id="GO:0016020">
    <property type="term" value="C:membrane"/>
    <property type="evidence" value="ECO:0007669"/>
    <property type="project" value="InterPro"/>
</dbReference>
<sequence length="503" mass="56521">MFSRLALNHTHQRKQLFKGLGIKCLGAFIKCSGTFAVTLALALPSQAADLPLPDLGSAGSGVITPAQEYELGQKWLRIYRAQVPTTNDPFVLSYTEKLIYGISRYSDLTDSRLSILVVENPSLNAFAVPGGVVGIHTGLFNYAENEQQFSSVIAHELAHLSQRHYARKVEEQQQNTMITLAALLASVIVAATTDGDAGIAAISATQAAAIDAQLRFSRGMEQEADRIGMETLVRAGMDPYAMPAMFEQILKSTRYSRRPPEFLLTHPVTESRISDSRNRAQQYPKKFYEKSTEYELVKIRVSLNNTNNYGEDVRRFENELRGNRFSKLAAQYGLVLSLTRAGKTERALTLAEELVAAEPENIYFAVARADVYAEKGDFETAVKALQEKLKTHPNHHALNVRLAEVLMKGGRYNECAELLNRHVQRRPNDDYVWYLLAEVQGLTGNILQVHLARAEYFALNGIFSKSEIQLRHALKRVKDDEHQKAKIEERLKEVRQLERETLL</sequence>
<proteinExistence type="inferred from homology"/>
<evidence type="ECO:0000256" key="6">
    <source>
        <dbReference type="ARBA" id="ARBA00023049"/>
    </source>
</evidence>
<keyword evidence="7" id="KW-0574">Periplasm</keyword>
<dbReference type="GO" id="GO:0008270">
    <property type="term" value="F:zinc ion binding"/>
    <property type="evidence" value="ECO:0007669"/>
    <property type="project" value="UniProtKB-UniRule"/>
</dbReference>